<dbReference type="OrthoDB" id="1906683at2"/>
<reference evidence="1 2" key="1">
    <citation type="journal article" date="2012" name="PLoS ONE">
        <title>The purine-utilizing bacterium Clostridium acidurici 9a: a genome-guided metabolic reconsideration.</title>
        <authorList>
            <person name="Hartwich K."/>
            <person name="Poehlein A."/>
            <person name="Daniel R."/>
        </authorList>
    </citation>
    <scope>NUCLEOTIDE SEQUENCE [LARGE SCALE GENOMIC DNA]</scope>
    <source>
        <strain evidence="2">ATCC 7906 / DSM 604 / BCRC 14475 / CIP 104303 / KCTC 5404 / NCIMB 10678 / 9a</strain>
    </source>
</reference>
<evidence type="ECO:0000313" key="2">
    <source>
        <dbReference type="Proteomes" id="UP000006094"/>
    </source>
</evidence>
<name>K0AZ62_GOTA9</name>
<protein>
    <recommendedName>
        <fullName evidence="3">DUF3888 domain-containing protein</fullName>
    </recommendedName>
</protein>
<dbReference type="Proteomes" id="UP000006094">
    <property type="component" value="Chromosome"/>
</dbReference>
<dbReference type="RefSeq" id="WP_014966813.1">
    <property type="nucleotide sequence ID" value="NC_018664.1"/>
</dbReference>
<dbReference type="KEGG" id="cad:Curi_c06020"/>
<proteinExistence type="predicted"/>
<evidence type="ECO:0008006" key="3">
    <source>
        <dbReference type="Google" id="ProtNLM"/>
    </source>
</evidence>
<dbReference type="Pfam" id="PF13027">
    <property type="entry name" value="DUF3888"/>
    <property type="match status" value="1"/>
</dbReference>
<dbReference type="InterPro" id="IPR024984">
    <property type="entry name" value="DUF3888"/>
</dbReference>
<dbReference type="HOGENOM" id="CLU_164530_0_0_9"/>
<sequence length="130" mass="14932">MINKSSKVLLITLCIVIVFSSFSFSSSSLSDESKENLYKDFLLTFLSSYIADSITEYYGYSKSFDLWDAKVLSLERLEQGLYYFKIIVQVKTFQGAHNPPYGIETVTIQQDVHGIKVIDFIHEDFKDDKS</sequence>
<gene>
    <name evidence="1" type="ordered locus">Curi_c06020</name>
</gene>
<keyword evidence="2" id="KW-1185">Reference proteome</keyword>
<evidence type="ECO:0000313" key="1">
    <source>
        <dbReference type="EMBL" id="AFS77676.1"/>
    </source>
</evidence>
<dbReference type="EMBL" id="CP003326">
    <property type="protein sequence ID" value="AFS77676.1"/>
    <property type="molecule type" value="Genomic_DNA"/>
</dbReference>
<accession>K0AZ62</accession>
<organism evidence="1 2">
    <name type="scientific">Gottschalkia acidurici (strain ATCC 7906 / DSM 604 / BCRC 14475 / CIP 104303 / KCTC 5404 / NCIMB 10678 / 9a)</name>
    <name type="common">Clostridium acidurici</name>
    <dbReference type="NCBI Taxonomy" id="1128398"/>
    <lineage>
        <taxon>Bacteria</taxon>
        <taxon>Bacillati</taxon>
        <taxon>Bacillota</taxon>
        <taxon>Tissierellia</taxon>
        <taxon>Tissierellales</taxon>
        <taxon>Gottschalkiaceae</taxon>
        <taxon>Gottschalkia</taxon>
    </lineage>
</organism>
<dbReference type="eggNOG" id="ENOG50330ED">
    <property type="taxonomic scope" value="Bacteria"/>
</dbReference>
<dbReference type="AlphaFoldDB" id="K0AZ62"/>